<gene>
    <name evidence="2" type="ORF">ENO04_00525</name>
</gene>
<name>A0A7C1E1X2_9CREN</name>
<protein>
    <recommendedName>
        <fullName evidence="1">tRNA intron endonuclease catalytic domain-containing protein</fullName>
    </recommendedName>
</protein>
<reference evidence="2" key="1">
    <citation type="journal article" date="2020" name="mSystems">
        <title>Genome- and Community-Level Interaction Insights into Carbon Utilization and Element Cycling Functions of Hydrothermarchaeota in Hydrothermal Sediment.</title>
        <authorList>
            <person name="Zhou Z."/>
            <person name="Liu Y."/>
            <person name="Xu W."/>
            <person name="Pan J."/>
            <person name="Luo Z.H."/>
            <person name="Li M."/>
        </authorList>
    </citation>
    <scope>NUCLEOTIDE SEQUENCE [LARGE SCALE GENOMIC DNA]</scope>
    <source>
        <strain evidence="2">SpSt-123</strain>
    </source>
</reference>
<dbReference type="InterPro" id="IPR036167">
    <property type="entry name" value="tRNA_intron_Endo_cat-like_sf"/>
</dbReference>
<dbReference type="InterPro" id="IPR011856">
    <property type="entry name" value="tRNA_endonuc-like_dom_sf"/>
</dbReference>
<dbReference type="GO" id="GO:0006388">
    <property type="term" value="P:tRNA splicing, via endonucleolytic cleavage and ligation"/>
    <property type="evidence" value="ECO:0007669"/>
    <property type="project" value="InterPro"/>
</dbReference>
<evidence type="ECO:0000313" key="2">
    <source>
        <dbReference type="EMBL" id="HDS10100.1"/>
    </source>
</evidence>
<comment type="caution">
    <text evidence="2">The sequence shown here is derived from an EMBL/GenBank/DDBJ whole genome shotgun (WGS) entry which is preliminary data.</text>
</comment>
<organism evidence="2">
    <name type="scientific">Fervidicoccus fontis</name>
    <dbReference type="NCBI Taxonomy" id="683846"/>
    <lineage>
        <taxon>Archaea</taxon>
        <taxon>Thermoproteota</taxon>
        <taxon>Thermoprotei</taxon>
        <taxon>Fervidicoccales</taxon>
        <taxon>Fervidicoccaceae</taxon>
        <taxon>Fervidicoccus</taxon>
    </lineage>
</organism>
<dbReference type="EMBL" id="DSDY01000020">
    <property type="protein sequence ID" value="HDS10100.1"/>
    <property type="molecule type" value="Genomic_DNA"/>
</dbReference>
<dbReference type="InterPro" id="IPR006677">
    <property type="entry name" value="tRNA_intron_Endonuc_cat-like"/>
</dbReference>
<proteinExistence type="predicted"/>
<dbReference type="GO" id="GO:0003676">
    <property type="term" value="F:nucleic acid binding"/>
    <property type="evidence" value="ECO:0007669"/>
    <property type="project" value="InterPro"/>
</dbReference>
<evidence type="ECO:0000259" key="1">
    <source>
        <dbReference type="Pfam" id="PF01974"/>
    </source>
</evidence>
<dbReference type="SUPFAM" id="SSF53032">
    <property type="entry name" value="tRNA-intron endonuclease catalytic domain-like"/>
    <property type="match status" value="1"/>
</dbReference>
<dbReference type="GO" id="GO:0000213">
    <property type="term" value="F:tRNA-intron lyase activity"/>
    <property type="evidence" value="ECO:0007669"/>
    <property type="project" value="InterPro"/>
</dbReference>
<dbReference type="AlphaFoldDB" id="A0A7C1E1X2"/>
<dbReference type="Pfam" id="PF01974">
    <property type="entry name" value="tRNA_int_endo"/>
    <property type="match status" value="1"/>
</dbReference>
<feature type="domain" description="tRNA intron endonuclease catalytic" evidence="1">
    <location>
        <begin position="69"/>
        <end position="147"/>
    </location>
</feature>
<accession>A0A7C1E1X2</accession>
<dbReference type="Gene3D" id="3.40.1350.10">
    <property type="match status" value="1"/>
</dbReference>
<sequence>MNKCSVAIFEKKDDKCVFVCDETSRELDPYETIYEFKKNKLVVKDSDGNVYSGWFEALKHFSTCEPRAWIMFSVYYDLRERGRMLKTGPLPNSFTMYKGPKPESLIIVLEETVKFKVEEIFRWIETAKRMNRDCILAIVDKHGDVSYYQLEMAGVGELSLLT</sequence>